<protein>
    <submittedName>
        <fullName evidence="3">DUF4097 domain-containing protein</fullName>
    </submittedName>
    <submittedName>
        <fullName evidence="2">DUF4097 family beta strand repeat-containing protein</fullName>
    </submittedName>
</protein>
<keyword evidence="5" id="KW-1185">Reference proteome</keyword>
<comment type="caution">
    <text evidence="3">The sequence shown here is derived from an EMBL/GenBank/DDBJ whole genome shotgun (WGS) entry which is preliminary data.</text>
</comment>
<gene>
    <name evidence="3" type="ORF">E2K98_17730</name>
    <name evidence="2" type="ORF">RCG21_05770</name>
</gene>
<sequence length="283" mass="31174">MKRIVIILLIITGLYFVFQQSLRFDWFSAGSREGSAVISGDVHVIKVDVSAVNANIIPADRMNLKAVLQGNGKLTVNENGDTVEVTVKKKWFDWFDWTPFKKKTLKIYIPETYKQDMEIDMGSGNLEFSGKSMKLDELSLDIGSGNMKLDNLTVNHFNHDGSSGNVQIDSLTTKTGSFDLSSGNLDIQHYKGKINGEVSSGRAKIQVDKLTDSINLDLSSGIVNLDLPDDADFDLDGEVSSGNISCDFPLKSKEFNRKSIRGTYGTGEHKINLSVSSGNIDIH</sequence>
<dbReference type="RefSeq" id="WP_133336422.1">
    <property type="nucleotide sequence ID" value="NZ_JAVGVR010000001.1"/>
</dbReference>
<dbReference type="Pfam" id="PF13349">
    <property type="entry name" value="DUF4097"/>
    <property type="match status" value="1"/>
</dbReference>
<organism evidence="3 4">
    <name type="scientific">Bacillus salipaludis</name>
    <dbReference type="NCBI Taxonomy" id="2547811"/>
    <lineage>
        <taxon>Bacteria</taxon>
        <taxon>Bacillati</taxon>
        <taxon>Bacillota</taxon>
        <taxon>Bacilli</taxon>
        <taxon>Bacillales</taxon>
        <taxon>Bacillaceae</taxon>
        <taxon>Bacillus</taxon>
    </lineage>
</organism>
<evidence type="ECO:0000313" key="2">
    <source>
        <dbReference type="EMBL" id="MDQ6595902.1"/>
    </source>
</evidence>
<dbReference type="Proteomes" id="UP000295132">
    <property type="component" value="Unassembled WGS sequence"/>
</dbReference>
<accession>A0A4V3ATG0</accession>
<evidence type="ECO:0000313" key="5">
    <source>
        <dbReference type="Proteomes" id="UP001178888"/>
    </source>
</evidence>
<feature type="domain" description="DUF4097" evidence="1">
    <location>
        <begin position="45"/>
        <end position="282"/>
    </location>
</feature>
<name>A0A4V3ATG0_9BACI</name>
<dbReference type="Proteomes" id="UP001178888">
    <property type="component" value="Unassembled WGS sequence"/>
</dbReference>
<evidence type="ECO:0000259" key="1">
    <source>
        <dbReference type="Pfam" id="PF13349"/>
    </source>
</evidence>
<proteinExistence type="predicted"/>
<evidence type="ECO:0000313" key="4">
    <source>
        <dbReference type="Proteomes" id="UP000295132"/>
    </source>
</evidence>
<reference evidence="3 4" key="1">
    <citation type="submission" date="2019-03" db="EMBL/GenBank/DDBJ databases">
        <title>Bacillus niacini sp. nov. a Nicotinate-Metabolizing Mesophile Isolated from Soil.</title>
        <authorList>
            <person name="Zhang G."/>
        </authorList>
    </citation>
    <scope>NUCLEOTIDE SEQUENCE [LARGE SCALE GENOMIC DNA]</scope>
    <source>
        <strain evidence="3 4">WN066</strain>
    </source>
</reference>
<dbReference type="AlphaFoldDB" id="A0A4V3ATG0"/>
<dbReference type="InterPro" id="IPR025164">
    <property type="entry name" value="Toastrack_DUF4097"/>
</dbReference>
<evidence type="ECO:0000313" key="3">
    <source>
        <dbReference type="EMBL" id="TDK59766.1"/>
    </source>
</evidence>
<reference evidence="2" key="2">
    <citation type="submission" date="2023-08" db="EMBL/GenBank/DDBJ databases">
        <title>Nitrogen cycling bacteria in agricultural field soils.</title>
        <authorList>
            <person name="Jang J."/>
        </authorList>
    </citation>
    <scope>NUCLEOTIDE SEQUENCE</scope>
    <source>
        <strain evidence="2">PS3-36</strain>
    </source>
</reference>
<dbReference type="Gene3D" id="2.160.20.120">
    <property type="match status" value="1"/>
</dbReference>
<dbReference type="EMBL" id="JAVGVR010000001">
    <property type="protein sequence ID" value="MDQ6595902.1"/>
    <property type="molecule type" value="Genomic_DNA"/>
</dbReference>
<dbReference type="EMBL" id="SMYO01000008">
    <property type="protein sequence ID" value="TDK59766.1"/>
    <property type="molecule type" value="Genomic_DNA"/>
</dbReference>